<dbReference type="Gene3D" id="3.30.70.940">
    <property type="entry name" value="NusG, N-terminal domain"/>
    <property type="match status" value="1"/>
</dbReference>
<accession>A0ABW6D5B9</accession>
<dbReference type="InterPro" id="IPR043425">
    <property type="entry name" value="NusG-like"/>
</dbReference>
<reference evidence="5 6" key="1">
    <citation type="submission" date="2024-03" db="EMBL/GenBank/DDBJ databases">
        <title>Aquirufa genome sequencing.</title>
        <authorList>
            <person name="Pitt A."/>
            <person name="Hahn M.W."/>
        </authorList>
    </citation>
    <scope>NUCLEOTIDE SEQUENCE [LARGE SCALE GENOMIC DNA]</scope>
    <source>
        <strain evidence="5 6">KTFRIE-69F</strain>
    </source>
</reference>
<dbReference type="Proteomes" id="UP001598112">
    <property type="component" value="Unassembled WGS sequence"/>
</dbReference>
<feature type="domain" description="NusG-like N-terminal" evidence="4">
    <location>
        <begin position="1"/>
        <end position="98"/>
    </location>
</feature>
<keyword evidence="1" id="KW-0889">Transcription antitermination</keyword>
<dbReference type="NCBIfam" id="NF033644">
    <property type="entry name" value="antiterm_UpxY"/>
    <property type="match status" value="1"/>
</dbReference>
<dbReference type="SUPFAM" id="SSF82679">
    <property type="entry name" value="N-utilization substance G protein NusG, N-terminal domain"/>
    <property type="match status" value="1"/>
</dbReference>
<protein>
    <submittedName>
        <fullName evidence="5">UpxY family transcription antiterminator</fullName>
    </submittedName>
</protein>
<sequence length="159" mass="18277">MAWYAIYTKSRMEKKVSLRLEELGIEAYCPTTKRKKQWSDRKKWVEEVLFRSYVFVNIDLEKQSGLVRRTFGVVNFVYWLHKPAVIQDAEILAIRQFLSDHLEVETIGTTAKVGDYITIESGPLTGQTAKIVGLKNKHEVRLKIESLGFELVAALAEKS</sequence>
<comment type="caution">
    <text evidence="5">The sequence shown here is derived from an EMBL/GenBank/DDBJ whole genome shotgun (WGS) entry which is preliminary data.</text>
</comment>
<proteinExistence type="predicted"/>
<evidence type="ECO:0000256" key="2">
    <source>
        <dbReference type="ARBA" id="ARBA00023015"/>
    </source>
</evidence>
<evidence type="ECO:0000313" key="6">
    <source>
        <dbReference type="Proteomes" id="UP001598112"/>
    </source>
</evidence>
<dbReference type="CDD" id="cd09895">
    <property type="entry name" value="NGN_SP_UpxY"/>
    <property type="match status" value="1"/>
</dbReference>
<organism evidence="5 6">
    <name type="scientific">Aquirufa originis</name>
    <dbReference type="NCBI Taxonomy" id="3096514"/>
    <lineage>
        <taxon>Bacteria</taxon>
        <taxon>Pseudomonadati</taxon>
        <taxon>Bacteroidota</taxon>
        <taxon>Cytophagia</taxon>
        <taxon>Cytophagales</taxon>
        <taxon>Flectobacillaceae</taxon>
        <taxon>Aquirufa</taxon>
    </lineage>
</organism>
<evidence type="ECO:0000313" key="5">
    <source>
        <dbReference type="EMBL" id="MFD3293418.1"/>
    </source>
</evidence>
<gene>
    <name evidence="5" type="ORF">SKC35_06945</name>
</gene>
<dbReference type="InterPro" id="IPR036735">
    <property type="entry name" value="NGN_dom_sf"/>
</dbReference>
<name>A0ABW6D5B9_9BACT</name>
<keyword evidence="2" id="KW-0805">Transcription regulation</keyword>
<evidence type="ECO:0000256" key="3">
    <source>
        <dbReference type="ARBA" id="ARBA00023163"/>
    </source>
</evidence>
<dbReference type="PANTHER" id="PTHR30265:SF4">
    <property type="entry name" value="KOW MOTIF FAMILY PROTEIN, EXPRESSED"/>
    <property type="match status" value="1"/>
</dbReference>
<keyword evidence="6" id="KW-1185">Reference proteome</keyword>
<dbReference type="PANTHER" id="PTHR30265">
    <property type="entry name" value="RHO-INTERACTING TRANSCRIPTION TERMINATION FACTOR NUSG"/>
    <property type="match status" value="1"/>
</dbReference>
<dbReference type="EMBL" id="JBBKXY010000002">
    <property type="protein sequence ID" value="MFD3293418.1"/>
    <property type="molecule type" value="Genomic_DNA"/>
</dbReference>
<evidence type="ECO:0000256" key="1">
    <source>
        <dbReference type="ARBA" id="ARBA00022814"/>
    </source>
</evidence>
<dbReference type="InterPro" id="IPR006645">
    <property type="entry name" value="NGN-like_dom"/>
</dbReference>
<dbReference type="RefSeq" id="WP_377978664.1">
    <property type="nucleotide sequence ID" value="NZ_JBBKXY010000002.1"/>
</dbReference>
<dbReference type="Pfam" id="PF02357">
    <property type="entry name" value="NusG"/>
    <property type="match status" value="1"/>
</dbReference>
<keyword evidence="3" id="KW-0804">Transcription</keyword>
<dbReference type="SMART" id="SM00738">
    <property type="entry name" value="NGN"/>
    <property type="match status" value="1"/>
</dbReference>
<evidence type="ECO:0000259" key="4">
    <source>
        <dbReference type="SMART" id="SM00738"/>
    </source>
</evidence>